<dbReference type="InterPro" id="IPR016032">
    <property type="entry name" value="Sig_transdc_resp-reg_C-effctor"/>
</dbReference>
<keyword evidence="2" id="KW-0238">DNA-binding</keyword>
<evidence type="ECO:0000256" key="1">
    <source>
        <dbReference type="ARBA" id="ARBA00022553"/>
    </source>
</evidence>
<feature type="domain" description="Response regulatory" evidence="5">
    <location>
        <begin position="4"/>
        <end position="122"/>
    </location>
</feature>
<dbReference type="InterPro" id="IPR001789">
    <property type="entry name" value="Sig_transdc_resp-reg_receiver"/>
</dbReference>
<dbReference type="PANTHER" id="PTHR43214">
    <property type="entry name" value="TWO-COMPONENT RESPONSE REGULATOR"/>
    <property type="match status" value="1"/>
</dbReference>
<dbReference type="InterPro" id="IPR058245">
    <property type="entry name" value="NreC/VraR/RcsB-like_REC"/>
</dbReference>
<proteinExistence type="predicted"/>
<dbReference type="RefSeq" id="WP_130856330.1">
    <property type="nucleotide sequence ID" value="NZ_JBHLWO010000001.1"/>
</dbReference>
<dbReference type="PROSITE" id="PS50110">
    <property type="entry name" value="RESPONSE_REGULATORY"/>
    <property type="match status" value="1"/>
</dbReference>
<dbReference type="InterPro" id="IPR039420">
    <property type="entry name" value="WalR-like"/>
</dbReference>
<comment type="caution">
    <text evidence="6">The sequence shown here is derived from an EMBL/GenBank/DDBJ whole genome shotgun (WGS) entry which is preliminary data.</text>
</comment>
<feature type="domain" description="HTH luxR-type" evidence="4">
    <location>
        <begin position="139"/>
        <end position="204"/>
    </location>
</feature>
<dbReference type="SUPFAM" id="SSF52172">
    <property type="entry name" value="CheY-like"/>
    <property type="match status" value="1"/>
</dbReference>
<protein>
    <submittedName>
        <fullName evidence="6">Response regulator</fullName>
    </submittedName>
</protein>
<name>A0ABV6HHA8_9SPHI</name>
<dbReference type="SMART" id="SM00448">
    <property type="entry name" value="REC"/>
    <property type="match status" value="1"/>
</dbReference>
<dbReference type="Pfam" id="PF00196">
    <property type="entry name" value="GerE"/>
    <property type="match status" value="1"/>
</dbReference>
<dbReference type="EMBL" id="JBHLWO010000001">
    <property type="protein sequence ID" value="MFC0318276.1"/>
    <property type="molecule type" value="Genomic_DNA"/>
</dbReference>
<evidence type="ECO:0000256" key="2">
    <source>
        <dbReference type="ARBA" id="ARBA00023125"/>
    </source>
</evidence>
<organism evidence="6 7">
    <name type="scientific">Olivibacter oleidegradans</name>
    <dbReference type="NCBI Taxonomy" id="760123"/>
    <lineage>
        <taxon>Bacteria</taxon>
        <taxon>Pseudomonadati</taxon>
        <taxon>Bacteroidota</taxon>
        <taxon>Sphingobacteriia</taxon>
        <taxon>Sphingobacteriales</taxon>
        <taxon>Sphingobacteriaceae</taxon>
        <taxon>Olivibacter</taxon>
    </lineage>
</organism>
<evidence type="ECO:0000259" key="5">
    <source>
        <dbReference type="PROSITE" id="PS50110"/>
    </source>
</evidence>
<dbReference type="SUPFAM" id="SSF46894">
    <property type="entry name" value="C-terminal effector domain of the bipartite response regulators"/>
    <property type="match status" value="1"/>
</dbReference>
<feature type="modified residue" description="4-aspartylphosphate" evidence="3">
    <location>
        <position position="57"/>
    </location>
</feature>
<keyword evidence="1 3" id="KW-0597">Phosphoprotein</keyword>
<dbReference type="CDD" id="cd06170">
    <property type="entry name" value="LuxR_C_like"/>
    <property type="match status" value="1"/>
</dbReference>
<keyword evidence="7" id="KW-1185">Reference proteome</keyword>
<evidence type="ECO:0000313" key="7">
    <source>
        <dbReference type="Proteomes" id="UP001589774"/>
    </source>
</evidence>
<dbReference type="InterPro" id="IPR011006">
    <property type="entry name" value="CheY-like_superfamily"/>
</dbReference>
<evidence type="ECO:0000313" key="6">
    <source>
        <dbReference type="EMBL" id="MFC0318276.1"/>
    </source>
</evidence>
<gene>
    <name evidence="6" type="ORF">ACFFI0_08140</name>
</gene>
<sequence>MKATIGIVEDHTLVLKSLEIIISSFSCFEVTLLADSGFSLFEQLDKGESVPDILLIDVLMPEMNGDEVAARVKKKYANVKLVAISGLDDSVSVMKMIRAGCCAYLQKNIELEELEGALQEIWMKGYYNNYLTNMGFQASNTDWMDLRDRELEFLRLACSDLNYHEIADCMCLSIKTIDGYRACLFAKFGVKSRVGLVLEALKHNLISLTSQAYLKRKY</sequence>
<evidence type="ECO:0000256" key="3">
    <source>
        <dbReference type="PROSITE-ProRule" id="PRU00169"/>
    </source>
</evidence>
<evidence type="ECO:0000259" key="4">
    <source>
        <dbReference type="PROSITE" id="PS50043"/>
    </source>
</evidence>
<dbReference type="Proteomes" id="UP001589774">
    <property type="component" value="Unassembled WGS sequence"/>
</dbReference>
<dbReference type="Gene3D" id="1.10.10.10">
    <property type="entry name" value="Winged helix-like DNA-binding domain superfamily/Winged helix DNA-binding domain"/>
    <property type="match status" value="1"/>
</dbReference>
<dbReference type="InterPro" id="IPR000792">
    <property type="entry name" value="Tscrpt_reg_LuxR_C"/>
</dbReference>
<reference evidence="6 7" key="1">
    <citation type="submission" date="2024-09" db="EMBL/GenBank/DDBJ databases">
        <authorList>
            <person name="Sun Q."/>
            <person name="Mori K."/>
        </authorList>
    </citation>
    <scope>NUCLEOTIDE SEQUENCE [LARGE SCALE GENOMIC DNA]</scope>
    <source>
        <strain evidence="6 7">CCM 7765</strain>
    </source>
</reference>
<dbReference type="InterPro" id="IPR036388">
    <property type="entry name" value="WH-like_DNA-bd_sf"/>
</dbReference>
<dbReference type="CDD" id="cd17535">
    <property type="entry name" value="REC_NarL-like"/>
    <property type="match status" value="1"/>
</dbReference>
<dbReference type="PROSITE" id="PS50043">
    <property type="entry name" value="HTH_LUXR_2"/>
    <property type="match status" value="1"/>
</dbReference>
<accession>A0ABV6HHA8</accession>
<dbReference type="Gene3D" id="3.40.50.2300">
    <property type="match status" value="1"/>
</dbReference>
<dbReference type="Pfam" id="PF00072">
    <property type="entry name" value="Response_reg"/>
    <property type="match status" value="1"/>
</dbReference>
<dbReference type="SMART" id="SM00421">
    <property type="entry name" value="HTH_LUXR"/>
    <property type="match status" value="1"/>
</dbReference>
<dbReference type="PANTHER" id="PTHR43214:SF43">
    <property type="entry name" value="TWO-COMPONENT RESPONSE REGULATOR"/>
    <property type="match status" value="1"/>
</dbReference>